<dbReference type="PANTHER" id="PTHR46539">
    <property type="entry name" value="E3 UBIQUITIN-PROTEIN LIGASE ATL42"/>
    <property type="match status" value="1"/>
</dbReference>
<reference evidence="12 13" key="1">
    <citation type="journal article" date="2022" name="Nat. Plants">
        <title>Genomes of leafy and leafless Platanthera orchids illuminate the evolution of mycoheterotrophy.</title>
        <authorList>
            <person name="Li M.H."/>
            <person name="Liu K.W."/>
            <person name="Li Z."/>
            <person name="Lu H.C."/>
            <person name="Ye Q.L."/>
            <person name="Zhang D."/>
            <person name="Wang J.Y."/>
            <person name="Li Y.F."/>
            <person name="Zhong Z.M."/>
            <person name="Liu X."/>
            <person name="Yu X."/>
            <person name="Liu D.K."/>
            <person name="Tu X.D."/>
            <person name="Liu B."/>
            <person name="Hao Y."/>
            <person name="Liao X.Y."/>
            <person name="Jiang Y.T."/>
            <person name="Sun W.H."/>
            <person name="Chen J."/>
            <person name="Chen Y.Q."/>
            <person name="Ai Y."/>
            <person name="Zhai J.W."/>
            <person name="Wu S.S."/>
            <person name="Zhou Z."/>
            <person name="Hsiao Y.Y."/>
            <person name="Wu W.L."/>
            <person name="Chen Y.Y."/>
            <person name="Lin Y.F."/>
            <person name="Hsu J.L."/>
            <person name="Li C.Y."/>
            <person name="Wang Z.W."/>
            <person name="Zhao X."/>
            <person name="Zhong W.Y."/>
            <person name="Ma X.K."/>
            <person name="Ma L."/>
            <person name="Huang J."/>
            <person name="Chen G.Z."/>
            <person name="Huang M.Z."/>
            <person name="Huang L."/>
            <person name="Peng D.H."/>
            <person name="Luo Y.B."/>
            <person name="Zou S.Q."/>
            <person name="Chen S.P."/>
            <person name="Lan S."/>
            <person name="Tsai W.C."/>
            <person name="Van de Peer Y."/>
            <person name="Liu Z.J."/>
        </authorList>
    </citation>
    <scope>NUCLEOTIDE SEQUENCE [LARGE SCALE GENOMIC DNA]</scope>
    <source>
        <strain evidence="12">Lor287</strain>
    </source>
</reference>
<evidence type="ECO:0000256" key="5">
    <source>
        <dbReference type="ARBA" id="ARBA00022833"/>
    </source>
</evidence>
<evidence type="ECO:0000313" key="12">
    <source>
        <dbReference type="EMBL" id="KAK8921149.1"/>
    </source>
</evidence>
<proteinExistence type="predicted"/>
<protein>
    <submittedName>
        <fullName evidence="12">RING-H2 finger protein ATL60</fullName>
    </submittedName>
</protein>
<keyword evidence="2 10" id="KW-0812">Transmembrane</keyword>
<feature type="compositionally biased region" description="Polar residues" evidence="9">
    <location>
        <begin position="200"/>
        <end position="211"/>
    </location>
</feature>
<dbReference type="InterPro" id="IPR001841">
    <property type="entry name" value="Znf_RING"/>
</dbReference>
<dbReference type="GO" id="GO:0016020">
    <property type="term" value="C:membrane"/>
    <property type="evidence" value="ECO:0007669"/>
    <property type="project" value="UniProtKB-SubCell"/>
</dbReference>
<organism evidence="12 13">
    <name type="scientific">Platanthera zijinensis</name>
    <dbReference type="NCBI Taxonomy" id="2320716"/>
    <lineage>
        <taxon>Eukaryota</taxon>
        <taxon>Viridiplantae</taxon>
        <taxon>Streptophyta</taxon>
        <taxon>Embryophyta</taxon>
        <taxon>Tracheophyta</taxon>
        <taxon>Spermatophyta</taxon>
        <taxon>Magnoliopsida</taxon>
        <taxon>Liliopsida</taxon>
        <taxon>Asparagales</taxon>
        <taxon>Orchidaceae</taxon>
        <taxon>Orchidoideae</taxon>
        <taxon>Orchideae</taxon>
        <taxon>Orchidinae</taxon>
        <taxon>Platanthera</taxon>
    </lineage>
</organism>
<dbReference type="SMART" id="SM00184">
    <property type="entry name" value="RING"/>
    <property type="match status" value="1"/>
</dbReference>
<dbReference type="AlphaFoldDB" id="A0AAP0AZ72"/>
<sequence length="256" mass="26932">MSSPITANGTHGLPVAVSSAIMVGSVVVIFCLFIFFLILYLRTTLHTSANRGHENSNLYFDGGGGPLASRRALHPAVLKSLPASVFSSVDFKGGVECAVCLSDLADGEHFRLLPVCNHPFHTDCIDIWFSSNSTCPICRSTVEPPTKTEILNNNALPPWIGMGRMAMPVDGGSGEGSSSSAAAARLPGRIVAVHEPRNNAVESSASTLQSGETPTEEEVKVPTLVCSSRRGCCERGWDVEQGVPPPATMAVAGVVV</sequence>
<keyword evidence="3" id="KW-0479">Metal-binding</keyword>
<evidence type="ECO:0000256" key="10">
    <source>
        <dbReference type="SAM" id="Phobius"/>
    </source>
</evidence>
<dbReference type="Pfam" id="PF13639">
    <property type="entry name" value="zf-RING_2"/>
    <property type="match status" value="1"/>
</dbReference>
<feature type="transmembrane region" description="Helical" evidence="10">
    <location>
        <begin position="20"/>
        <end position="41"/>
    </location>
</feature>
<evidence type="ECO:0000256" key="6">
    <source>
        <dbReference type="ARBA" id="ARBA00022989"/>
    </source>
</evidence>
<evidence type="ECO:0000256" key="7">
    <source>
        <dbReference type="ARBA" id="ARBA00023136"/>
    </source>
</evidence>
<evidence type="ECO:0000256" key="9">
    <source>
        <dbReference type="SAM" id="MobiDB-lite"/>
    </source>
</evidence>
<feature type="domain" description="RING-type" evidence="11">
    <location>
        <begin position="97"/>
        <end position="139"/>
    </location>
</feature>
<keyword evidence="13" id="KW-1185">Reference proteome</keyword>
<dbReference type="Gene3D" id="3.30.40.10">
    <property type="entry name" value="Zinc/RING finger domain, C3HC4 (zinc finger)"/>
    <property type="match status" value="1"/>
</dbReference>
<evidence type="ECO:0000259" key="11">
    <source>
        <dbReference type="PROSITE" id="PS50089"/>
    </source>
</evidence>
<keyword evidence="7 10" id="KW-0472">Membrane</keyword>
<dbReference type="Proteomes" id="UP001418222">
    <property type="component" value="Unassembled WGS sequence"/>
</dbReference>
<dbReference type="CDD" id="cd16461">
    <property type="entry name" value="RING-H2_EL5-like"/>
    <property type="match status" value="1"/>
</dbReference>
<evidence type="ECO:0000256" key="3">
    <source>
        <dbReference type="ARBA" id="ARBA00022723"/>
    </source>
</evidence>
<comment type="subcellular location">
    <subcellularLocation>
        <location evidence="1">Membrane</location>
    </subcellularLocation>
</comment>
<dbReference type="GO" id="GO:0008270">
    <property type="term" value="F:zinc ion binding"/>
    <property type="evidence" value="ECO:0007669"/>
    <property type="project" value="UniProtKB-KW"/>
</dbReference>
<gene>
    <name evidence="12" type="primary">ATL60</name>
    <name evidence="12" type="ORF">KSP39_PZI020508</name>
</gene>
<evidence type="ECO:0000256" key="2">
    <source>
        <dbReference type="ARBA" id="ARBA00022692"/>
    </source>
</evidence>
<accession>A0AAP0AZ72</accession>
<keyword evidence="5" id="KW-0862">Zinc</keyword>
<name>A0AAP0AZ72_9ASPA</name>
<dbReference type="SUPFAM" id="SSF57850">
    <property type="entry name" value="RING/U-box"/>
    <property type="match status" value="1"/>
</dbReference>
<dbReference type="InterPro" id="IPR013083">
    <property type="entry name" value="Znf_RING/FYVE/PHD"/>
</dbReference>
<dbReference type="PROSITE" id="PS50089">
    <property type="entry name" value="ZF_RING_2"/>
    <property type="match status" value="1"/>
</dbReference>
<keyword evidence="6 10" id="KW-1133">Transmembrane helix</keyword>
<comment type="caution">
    <text evidence="12">The sequence shown here is derived from an EMBL/GenBank/DDBJ whole genome shotgun (WGS) entry which is preliminary data.</text>
</comment>
<evidence type="ECO:0000256" key="8">
    <source>
        <dbReference type="PROSITE-ProRule" id="PRU00175"/>
    </source>
</evidence>
<evidence type="ECO:0000256" key="1">
    <source>
        <dbReference type="ARBA" id="ARBA00004370"/>
    </source>
</evidence>
<evidence type="ECO:0000313" key="13">
    <source>
        <dbReference type="Proteomes" id="UP001418222"/>
    </source>
</evidence>
<feature type="region of interest" description="Disordered" evidence="9">
    <location>
        <begin position="198"/>
        <end position="220"/>
    </location>
</feature>
<evidence type="ECO:0000256" key="4">
    <source>
        <dbReference type="ARBA" id="ARBA00022771"/>
    </source>
</evidence>
<dbReference type="PANTHER" id="PTHR46539:SF24">
    <property type="entry name" value="(WILD MALAYSIAN BANANA) HYPOTHETICAL PROTEIN"/>
    <property type="match status" value="1"/>
</dbReference>
<keyword evidence="4 8" id="KW-0863">Zinc-finger</keyword>
<dbReference type="EMBL" id="JBBWWQ010000018">
    <property type="protein sequence ID" value="KAK8921149.1"/>
    <property type="molecule type" value="Genomic_DNA"/>
</dbReference>